<evidence type="ECO:0000313" key="6">
    <source>
        <dbReference type="Proteomes" id="UP000285820"/>
    </source>
</evidence>
<keyword evidence="4" id="KW-1185">Reference proteome</keyword>
<dbReference type="InterPro" id="IPR012460">
    <property type="entry name" value="DUF1667"/>
</dbReference>
<reference evidence="5 6" key="3">
    <citation type="submission" date="2018-08" db="EMBL/GenBank/DDBJ databases">
        <title>A genome reference for cultivated species of the human gut microbiota.</title>
        <authorList>
            <person name="Zou Y."/>
            <person name="Xue W."/>
            <person name="Luo G."/>
        </authorList>
    </citation>
    <scope>NUCLEOTIDE SEQUENCE [LARGE SCALE GENOMIC DNA]</scope>
    <source>
        <strain evidence="2 6">AF24-4</strain>
        <strain evidence="3 5">AM32-8LB</strain>
    </source>
</reference>
<dbReference type="AlphaFoldDB" id="A0A0M6WL01"/>
<dbReference type="STRING" id="360807.ERS852392_01180"/>
<reference evidence="4" key="2">
    <citation type="submission" date="2015-05" db="EMBL/GenBank/DDBJ databases">
        <authorList>
            <consortium name="Pathogen Informatics"/>
        </authorList>
    </citation>
    <scope>NUCLEOTIDE SEQUENCE [LARGE SCALE GENOMIC DNA]</scope>
    <source>
        <strain evidence="4">L1-83</strain>
    </source>
</reference>
<evidence type="ECO:0000313" key="3">
    <source>
        <dbReference type="EMBL" id="RHC97683.1"/>
    </source>
</evidence>
<dbReference type="PANTHER" id="PTHR39450:SF1">
    <property type="entry name" value="DUF1667 DOMAIN-CONTAINING PROTEIN"/>
    <property type="match status" value="1"/>
</dbReference>
<dbReference type="SUPFAM" id="SSF160148">
    <property type="entry name" value="CPE0013-like"/>
    <property type="match status" value="1"/>
</dbReference>
<dbReference type="Pfam" id="PF07892">
    <property type="entry name" value="DUF1667"/>
    <property type="match status" value="1"/>
</dbReference>
<protein>
    <submittedName>
        <fullName evidence="2">DUF1667 domain-containing protein</fullName>
    </submittedName>
</protein>
<dbReference type="EMBL" id="QRUN01000035">
    <property type="protein sequence ID" value="RGR64977.1"/>
    <property type="molecule type" value="Genomic_DNA"/>
</dbReference>
<dbReference type="SUPFAM" id="SSF53706">
    <property type="entry name" value="Formate dehydrogenase/DMSO reductase, domains 1-3"/>
    <property type="match status" value="1"/>
</dbReference>
<dbReference type="Proteomes" id="UP000049828">
    <property type="component" value="Unassembled WGS sequence"/>
</dbReference>
<dbReference type="Proteomes" id="UP000266391">
    <property type="component" value="Unassembled WGS sequence"/>
</dbReference>
<dbReference type="InterPro" id="IPR036593">
    <property type="entry name" value="CPE0013-like_sf"/>
</dbReference>
<dbReference type="RefSeq" id="WP_055039624.1">
    <property type="nucleotide sequence ID" value="NZ_CATWND010000094.1"/>
</dbReference>
<sequence>MSETTRELTCIGCPLGCSITVTMNGTDVVSVTGNTCPRGDAYARKEVTNPTRIVTSTVRVEGGISPMVNVKTASDIPKAKIFECASALKNVVVTAPVKIGDVVLSNVAGTGVDVVAAKNIVAK</sequence>
<accession>A0A0M6WL01</accession>
<dbReference type="OrthoDB" id="9811531at2"/>
<name>A0A0M6WL01_9FIRM</name>
<dbReference type="EMBL" id="CVRS01000068">
    <property type="protein sequence ID" value="CRL37730.1"/>
    <property type="molecule type" value="Genomic_DNA"/>
</dbReference>
<dbReference type="EMBL" id="QSIQ01000065">
    <property type="protein sequence ID" value="RHC97683.1"/>
    <property type="molecule type" value="Genomic_DNA"/>
</dbReference>
<evidence type="ECO:0000313" key="2">
    <source>
        <dbReference type="EMBL" id="RGR64977.1"/>
    </source>
</evidence>
<evidence type="ECO:0000313" key="4">
    <source>
        <dbReference type="Proteomes" id="UP000049828"/>
    </source>
</evidence>
<dbReference type="PANTHER" id="PTHR39450">
    <property type="entry name" value="MOLYBDOPTERIN OXIDOREDUCTASE, 4FE-4S CLUSTER-BINDING SUBUNIT"/>
    <property type="match status" value="1"/>
</dbReference>
<organism evidence="1 4">
    <name type="scientific">Roseburia inulinivorans</name>
    <dbReference type="NCBI Taxonomy" id="360807"/>
    <lineage>
        <taxon>Bacteria</taxon>
        <taxon>Bacillati</taxon>
        <taxon>Bacillota</taxon>
        <taxon>Clostridia</taxon>
        <taxon>Lachnospirales</taxon>
        <taxon>Lachnospiraceae</taxon>
        <taxon>Roseburia</taxon>
    </lineage>
</organism>
<evidence type="ECO:0000313" key="5">
    <source>
        <dbReference type="Proteomes" id="UP000266391"/>
    </source>
</evidence>
<reference evidence="1" key="1">
    <citation type="submission" date="2015-05" db="EMBL/GenBank/DDBJ databases">
        <authorList>
            <person name="Wang D.B."/>
            <person name="Wang M."/>
        </authorList>
    </citation>
    <scope>NUCLEOTIDE SEQUENCE [LARGE SCALE GENOMIC DNA]</scope>
    <source>
        <strain evidence="1">L1-83</strain>
    </source>
</reference>
<evidence type="ECO:0000313" key="1">
    <source>
        <dbReference type="EMBL" id="CRL37730.1"/>
    </source>
</evidence>
<gene>
    <name evidence="3" type="ORF">DW813_17190</name>
    <name evidence="2" type="ORF">DWY29_15415</name>
    <name evidence="1" type="ORF">RIL183_20831</name>
</gene>
<proteinExistence type="predicted"/>
<dbReference type="Proteomes" id="UP000285820">
    <property type="component" value="Unassembled WGS sequence"/>
</dbReference>
<dbReference type="Gene3D" id="3.10.530.10">
    <property type="entry name" value="CPE0013-like"/>
    <property type="match status" value="1"/>
</dbReference>